<dbReference type="SUPFAM" id="SSF51161">
    <property type="entry name" value="Trimeric LpxA-like enzymes"/>
    <property type="match status" value="1"/>
</dbReference>
<gene>
    <name evidence="4" type="ORF">SAMN05661053_0487</name>
</gene>
<dbReference type="AlphaFoldDB" id="A0A380RW74"/>
<dbReference type="Proteomes" id="UP000255423">
    <property type="component" value="Unassembled WGS sequence"/>
</dbReference>
<dbReference type="InterPro" id="IPR001451">
    <property type="entry name" value="Hexapep"/>
</dbReference>
<dbReference type="PANTHER" id="PTHR23416:SF78">
    <property type="entry name" value="LIPOPOLYSACCHARIDE BIOSYNTHESIS O-ACETYL TRANSFERASE WBBJ-RELATED"/>
    <property type="match status" value="1"/>
</dbReference>
<name>A0A380RW74_FIBSU</name>
<sequence>MNRQNVRSVNYGLVEIIWNVLFLIRTKLLVSSARLIRFPITIRGKKWIDFGKRLTTGRRCRIEVNGIFDEPAIVFGENVNVGDDVRIAAAEKIKIGNNVLIGSKVLVIDNSHGSYNGDAQDSPDTPPNQRPIYTAPIVIEDNVWIGEGAIVQMGVSIGYGSIVGSNAVVTKNVPPKSIVGGVPAMVLKKYNETNCSWEKV</sequence>
<dbReference type="RefSeq" id="WP_109571962.1">
    <property type="nucleotide sequence ID" value="NZ_UHJL01000001.1"/>
</dbReference>
<dbReference type="PANTHER" id="PTHR23416">
    <property type="entry name" value="SIALIC ACID SYNTHASE-RELATED"/>
    <property type="match status" value="1"/>
</dbReference>
<keyword evidence="2" id="KW-0677">Repeat</keyword>
<dbReference type="CDD" id="cd04647">
    <property type="entry name" value="LbH_MAT_like"/>
    <property type="match status" value="1"/>
</dbReference>
<dbReference type="EMBL" id="UHJL01000001">
    <property type="protein sequence ID" value="SUQ19257.1"/>
    <property type="molecule type" value="Genomic_DNA"/>
</dbReference>
<dbReference type="PROSITE" id="PS00101">
    <property type="entry name" value="HEXAPEP_TRANSFERASES"/>
    <property type="match status" value="1"/>
</dbReference>
<proteinExistence type="predicted"/>
<dbReference type="Pfam" id="PF14602">
    <property type="entry name" value="Hexapep_2"/>
    <property type="match status" value="1"/>
</dbReference>
<accession>A0A380RW74</accession>
<dbReference type="Gene3D" id="2.160.10.10">
    <property type="entry name" value="Hexapeptide repeat proteins"/>
    <property type="match status" value="1"/>
</dbReference>
<dbReference type="GO" id="GO:0016746">
    <property type="term" value="F:acyltransferase activity"/>
    <property type="evidence" value="ECO:0007669"/>
    <property type="project" value="UniProtKB-KW"/>
</dbReference>
<dbReference type="InterPro" id="IPR011004">
    <property type="entry name" value="Trimer_LpxA-like_sf"/>
</dbReference>
<evidence type="ECO:0000256" key="1">
    <source>
        <dbReference type="ARBA" id="ARBA00022679"/>
    </source>
</evidence>
<evidence type="ECO:0000256" key="2">
    <source>
        <dbReference type="ARBA" id="ARBA00022737"/>
    </source>
</evidence>
<evidence type="ECO:0000313" key="4">
    <source>
        <dbReference type="EMBL" id="SUQ19257.1"/>
    </source>
</evidence>
<protein>
    <submittedName>
        <fullName evidence="4">Acetyltransferase (Isoleucine patch superfamily)</fullName>
    </submittedName>
</protein>
<keyword evidence="1 4" id="KW-0808">Transferase</keyword>
<dbReference type="InterPro" id="IPR051159">
    <property type="entry name" value="Hexapeptide_acetyltransf"/>
</dbReference>
<organism evidence="4 5">
    <name type="scientific">Fibrobacter succinogenes</name>
    <name type="common">Bacteroides succinogenes</name>
    <dbReference type="NCBI Taxonomy" id="833"/>
    <lineage>
        <taxon>Bacteria</taxon>
        <taxon>Pseudomonadati</taxon>
        <taxon>Fibrobacterota</taxon>
        <taxon>Fibrobacteria</taxon>
        <taxon>Fibrobacterales</taxon>
        <taxon>Fibrobacteraceae</taxon>
        <taxon>Fibrobacter</taxon>
    </lineage>
</organism>
<reference evidence="4 5" key="1">
    <citation type="submission" date="2017-08" db="EMBL/GenBank/DDBJ databases">
        <authorList>
            <person name="de Groot N.N."/>
        </authorList>
    </citation>
    <scope>NUCLEOTIDE SEQUENCE [LARGE SCALE GENOMIC DNA]</scope>
    <source>
        <strain evidence="4 5">HM2</strain>
    </source>
</reference>
<dbReference type="InterPro" id="IPR018357">
    <property type="entry name" value="Hexapep_transf_CS"/>
</dbReference>
<evidence type="ECO:0000256" key="3">
    <source>
        <dbReference type="ARBA" id="ARBA00023315"/>
    </source>
</evidence>
<evidence type="ECO:0000313" key="5">
    <source>
        <dbReference type="Proteomes" id="UP000255423"/>
    </source>
</evidence>
<keyword evidence="3" id="KW-0012">Acyltransferase</keyword>